<dbReference type="Gene3D" id="3.90.220.20">
    <property type="entry name" value="DNA methylase specificity domains"/>
    <property type="match status" value="2"/>
</dbReference>
<dbReference type="PANTHER" id="PTHR43140">
    <property type="entry name" value="TYPE-1 RESTRICTION ENZYME ECOKI SPECIFICITY PROTEIN"/>
    <property type="match status" value="1"/>
</dbReference>
<sequence>MSQIEELIERLCPDGVRHSRLGEVGVFHRGNGLQKKDLTDHGFPAIHYGQIHTFYGAWTRETKSFVPPEMAKRLKLAEPGDLIIATTSEDDEAVAKATAWIGNVPTAVSGDAYVFHHELDPRYIAYFFQSTSFQNQKSRYITGTKVRRISGDSMAKIVIPVPPLEVQHEIVRILDTFTNLEAELEAELESELESRRLQYKLYQEKLLTPSSDTHWSTLGEISTRVSSGATPLRSRPDYYEDGTIPWLRTQEVDFNEITDTAIKITPRATRESSAKLIPEHCVIVAMYGATAAKVATNLIPLTTNQACCNLQIDPSVASYRYVFHWVKNQYQRLRGLGEGSQSNLNAKKVKSFPIPVPSLREQERIAADLDTFDALVNDLSSGLPAELNARRQQYEYYRDKLLTFKELKS</sequence>
<evidence type="ECO:0000256" key="4">
    <source>
        <dbReference type="ARBA" id="ARBA00038652"/>
    </source>
</evidence>
<evidence type="ECO:0000256" key="1">
    <source>
        <dbReference type="ARBA" id="ARBA00010923"/>
    </source>
</evidence>
<feature type="domain" description="Type I restriction modification DNA specificity" evidence="5">
    <location>
        <begin position="216"/>
        <end position="388"/>
    </location>
</feature>
<dbReference type="GO" id="GO:0009307">
    <property type="term" value="P:DNA restriction-modification system"/>
    <property type="evidence" value="ECO:0007669"/>
    <property type="project" value="UniProtKB-KW"/>
</dbReference>
<dbReference type="InterPro" id="IPR000055">
    <property type="entry name" value="Restrct_endonuc_typeI_TRD"/>
</dbReference>
<dbReference type="AlphaFoldDB" id="A0A0B7NNV2"/>
<dbReference type="InterPro" id="IPR044946">
    <property type="entry name" value="Restrct_endonuc_typeI_TRD_sf"/>
</dbReference>
<keyword evidence="2" id="KW-0680">Restriction system</keyword>
<keyword evidence="3" id="KW-0238">DNA-binding</keyword>
<evidence type="ECO:0000313" key="6">
    <source>
        <dbReference type="EMBL" id="CEP25580.1"/>
    </source>
</evidence>
<accession>A0A0B7NNV2</accession>
<proteinExistence type="inferred from homology"/>
<dbReference type="GO" id="GO:0003677">
    <property type="term" value="F:DNA binding"/>
    <property type="evidence" value="ECO:0007669"/>
    <property type="project" value="UniProtKB-KW"/>
</dbReference>
<protein>
    <submittedName>
        <fullName evidence="6">HP790-like protein</fullName>
    </submittedName>
</protein>
<dbReference type="CDD" id="cd17294">
    <property type="entry name" value="RMtype1_S_MmaC7ORF19P_TRD1-CR1_like"/>
    <property type="match status" value="1"/>
</dbReference>
<dbReference type="EMBL" id="LM676377">
    <property type="protein sequence ID" value="CEP25580.1"/>
    <property type="molecule type" value="Genomic_DNA"/>
</dbReference>
<dbReference type="InterPro" id="IPR051212">
    <property type="entry name" value="Type-I_RE_S_subunit"/>
</dbReference>
<evidence type="ECO:0000256" key="2">
    <source>
        <dbReference type="ARBA" id="ARBA00022747"/>
    </source>
</evidence>
<name>A0A0B7NNV2_PROFF</name>
<dbReference type="Pfam" id="PF01420">
    <property type="entry name" value="Methylase_S"/>
    <property type="match status" value="2"/>
</dbReference>
<organism evidence="6">
    <name type="scientific">Propionibacterium freudenreichii subsp. freudenreichii</name>
    <dbReference type="NCBI Taxonomy" id="66712"/>
    <lineage>
        <taxon>Bacteria</taxon>
        <taxon>Bacillati</taxon>
        <taxon>Actinomycetota</taxon>
        <taxon>Actinomycetes</taxon>
        <taxon>Propionibacteriales</taxon>
        <taxon>Propionibacteriaceae</taxon>
        <taxon>Propionibacterium</taxon>
    </lineage>
</organism>
<comment type="subunit">
    <text evidence="4">The methyltransferase is composed of M and S polypeptides.</text>
</comment>
<evidence type="ECO:0000259" key="5">
    <source>
        <dbReference type="Pfam" id="PF01420"/>
    </source>
</evidence>
<gene>
    <name evidence="6" type="primary">prrB</name>
    <name evidence="6" type="ORF">PFCIRM138_07505</name>
</gene>
<reference evidence="6" key="1">
    <citation type="submission" date="2014-08" db="EMBL/GenBank/DDBJ databases">
        <authorList>
            <person name="Falentin Helene"/>
        </authorList>
    </citation>
    <scope>NUCLEOTIDE SEQUENCE</scope>
</reference>
<dbReference type="CDD" id="cd17268">
    <property type="entry name" value="RMtype1_S_Ara36733I_TRD1-CR1_like"/>
    <property type="match status" value="1"/>
</dbReference>
<comment type="similarity">
    <text evidence="1">Belongs to the type-I restriction system S methylase family.</text>
</comment>
<dbReference type="SUPFAM" id="SSF116734">
    <property type="entry name" value="DNA methylase specificity domain"/>
    <property type="match status" value="2"/>
</dbReference>
<evidence type="ECO:0000256" key="3">
    <source>
        <dbReference type="ARBA" id="ARBA00023125"/>
    </source>
</evidence>
<feature type="domain" description="Type I restriction modification DNA specificity" evidence="5">
    <location>
        <begin position="13"/>
        <end position="193"/>
    </location>
</feature>
<dbReference type="PANTHER" id="PTHR43140:SF1">
    <property type="entry name" value="TYPE I RESTRICTION ENZYME ECOKI SPECIFICITY SUBUNIT"/>
    <property type="match status" value="1"/>
</dbReference>